<evidence type="ECO:0000259" key="9">
    <source>
        <dbReference type="PROSITE" id="PS51915"/>
    </source>
</evidence>
<feature type="domain" description="C2H2-type" evidence="8">
    <location>
        <begin position="334"/>
        <end position="362"/>
    </location>
</feature>
<dbReference type="RefSeq" id="XP_019544610.2">
    <property type="nucleotide sequence ID" value="XM_019689065.3"/>
</dbReference>
<organism evidence="10 11">
    <name type="scientific">Aedes albopictus</name>
    <name type="common">Asian tiger mosquito</name>
    <name type="synonym">Stegomyia albopicta</name>
    <dbReference type="NCBI Taxonomy" id="7160"/>
    <lineage>
        <taxon>Eukaryota</taxon>
        <taxon>Metazoa</taxon>
        <taxon>Ecdysozoa</taxon>
        <taxon>Arthropoda</taxon>
        <taxon>Hexapoda</taxon>
        <taxon>Insecta</taxon>
        <taxon>Pterygota</taxon>
        <taxon>Neoptera</taxon>
        <taxon>Endopterygota</taxon>
        <taxon>Diptera</taxon>
        <taxon>Nematocera</taxon>
        <taxon>Culicoidea</taxon>
        <taxon>Culicidae</taxon>
        <taxon>Culicinae</taxon>
        <taxon>Aedini</taxon>
        <taxon>Aedes</taxon>
        <taxon>Stegomyia</taxon>
    </lineage>
</organism>
<protein>
    <recommendedName>
        <fullName evidence="12">C2h2-type zn-finger protein</fullName>
    </recommendedName>
</protein>
<feature type="binding site" evidence="6">
    <location>
        <position position="87"/>
    </location>
    <ligand>
        <name>Zn(2+)</name>
        <dbReference type="ChEBI" id="CHEBI:29105"/>
    </ligand>
</feature>
<evidence type="ECO:0008006" key="12">
    <source>
        <dbReference type="Google" id="ProtNLM"/>
    </source>
</evidence>
<feature type="binding site" evidence="6">
    <location>
        <position position="34"/>
    </location>
    <ligand>
        <name>Zn(2+)</name>
        <dbReference type="ChEBI" id="CHEBI:29105"/>
    </ligand>
</feature>
<dbReference type="EnsemblMetazoa" id="AALFPA23_006746.R8868">
    <property type="protein sequence ID" value="AALFPA23_006746.P8868"/>
    <property type="gene ID" value="AALFPA23_006746"/>
</dbReference>
<evidence type="ECO:0000256" key="2">
    <source>
        <dbReference type="ARBA" id="ARBA00022737"/>
    </source>
</evidence>
<keyword evidence="1 6" id="KW-0479">Metal-binding</keyword>
<feature type="domain" description="C2H2-type" evidence="8">
    <location>
        <begin position="399"/>
        <end position="426"/>
    </location>
</feature>
<feature type="compositionally biased region" description="Basic residues" evidence="7">
    <location>
        <begin position="1"/>
        <end position="20"/>
    </location>
</feature>
<feature type="domain" description="C2H2-type" evidence="8">
    <location>
        <begin position="237"/>
        <end position="265"/>
    </location>
</feature>
<feature type="domain" description="C2H2-type" evidence="8">
    <location>
        <begin position="512"/>
        <end position="540"/>
    </location>
</feature>
<accession>A0ABM1Y8F2</accession>
<sequence length="601" mass="68670">MPNVRKRSSVPARRGAKRTKQPASQVEQLADSVCRVCMRWASSSAAIVGLFDRRVQETSLVDVLALVGAVEPAKEDDPLPKWCCKGCVKGLESAYKMRLLCQDSDRKLRDVYLADVEPVAVKEEIDEDEPNPLDEMVLECKPDIDEMSDSKEAEVTECLELPKLEILDCGKEEEAEPMDENDVVSTVDVVEDNAGTDLDEDDGEAQDEKTQEIKNATNPPKNPINPDVFDKVPAVGYSCCGCKNKFKTLKELQSHSKEVHLEKKLSTNELKTKKQCDICYKVLRSDFAVQSHQQKEKLNFRCKVCGDLFWSRKRVCLHHDRVHGPNPTIQGPSKICCACLEQFETEEQLKEHSIAVHLPEKPPTNPDRPFICNICYRCYKSDAQLYGHQSRMLKSIKKHMCVQCGMLFRHPGALQDHELVHTGEKIFQCPKCPKTYATKESFRKHLAGHTMPEDKYKCETCGICFKTHGGLKQHKPVHTGERPHKCPHCPASYAGYSGIKSHLLTHTVQKSLECPLCRKQFKRYSEVRQHVRFFHQKLKPFACFFCPKQYPRKDYRKRHMVSAHPEELRNNPLPAIELFGNPRWTPQKTEEAVFRQQGLVE</sequence>
<dbReference type="GeneID" id="109415182"/>
<evidence type="ECO:0000256" key="1">
    <source>
        <dbReference type="ARBA" id="ARBA00022723"/>
    </source>
</evidence>
<dbReference type="PROSITE" id="PS00028">
    <property type="entry name" value="ZINC_FINGER_C2H2_1"/>
    <property type="match status" value="8"/>
</dbReference>
<keyword evidence="2" id="KW-0677">Repeat</keyword>
<dbReference type="SUPFAM" id="SSF57716">
    <property type="entry name" value="Glucocorticoid receptor-like (DNA-binding domain)"/>
    <property type="match status" value="1"/>
</dbReference>
<dbReference type="Proteomes" id="UP000069940">
    <property type="component" value="Unassembled WGS sequence"/>
</dbReference>
<keyword evidence="4 6" id="KW-0862">Zinc</keyword>
<dbReference type="PROSITE" id="PS51915">
    <property type="entry name" value="ZAD"/>
    <property type="match status" value="1"/>
</dbReference>
<evidence type="ECO:0000256" key="7">
    <source>
        <dbReference type="SAM" id="MobiDB-lite"/>
    </source>
</evidence>
<dbReference type="InterPro" id="IPR013087">
    <property type="entry name" value="Znf_C2H2_type"/>
</dbReference>
<dbReference type="Gene3D" id="3.40.1800.20">
    <property type="match status" value="1"/>
</dbReference>
<feature type="domain" description="C2H2-type" evidence="8">
    <location>
        <begin position="427"/>
        <end position="454"/>
    </location>
</feature>
<keyword evidence="11" id="KW-1185">Reference proteome</keyword>
<evidence type="ECO:0000313" key="10">
    <source>
        <dbReference type="EnsemblMetazoa" id="AALFPA23_006746.P8868"/>
    </source>
</evidence>
<feature type="domain" description="ZAD" evidence="9">
    <location>
        <begin position="32"/>
        <end position="111"/>
    </location>
</feature>
<dbReference type="PANTHER" id="PTHR24379:SF121">
    <property type="entry name" value="C2H2-TYPE DOMAIN-CONTAINING PROTEIN"/>
    <property type="match status" value="1"/>
</dbReference>
<evidence type="ECO:0000256" key="4">
    <source>
        <dbReference type="ARBA" id="ARBA00022833"/>
    </source>
</evidence>
<name>A0ABM1Y8F2_AEDAL</name>
<dbReference type="PROSITE" id="PS50157">
    <property type="entry name" value="ZINC_FINGER_C2H2_2"/>
    <property type="match status" value="7"/>
</dbReference>
<evidence type="ECO:0000256" key="6">
    <source>
        <dbReference type="PROSITE-ProRule" id="PRU01263"/>
    </source>
</evidence>
<feature type="domain" description="C2H2-type" evidence="8">
    <location>
        <begin position="484"/>
        <end position="511"/>
    </location>
</feature>
<feature type="binding site" evidence="6">
    <location>
        <position position="37"/>
    </location>
    <ligand>
        <name>Zn(2+)</name>
        <dbReference type="ChEBI" id="CHEBI:29105"/>
    </ligand>
</feature>
<dbReference type="Pfam" id="PF00096">
    <property type="entry name" value="zf-C2H2"/>
    <property type="match status" value="1"/>
</dbReference>
<feature type="region of interest" description="Disordered" evidence="7">
    <location>
        <begin position="194"/>
        <end position="227"/>
    </location>
</feature>
<dbReference type="Gene3D" id="3.30.160.60">
    <property type="entry name" value="Classic Zinc Finger"/>
    <property type="match status" value="5"/>
</dbReference>
<evidence type="ECO:0000259" key="8">
    <source>
        <dbReference type="PROSITE" id="PS50157"/>
    </source>
</evidence>
<evidence type="ECO:0000256" key="5">
    <source>
        <dbReference type="PROSITE-ProRule" id="PRU00042"/>
    </source>
</evidence>
<feature type="region of interest" description="Disordered" evidence="7">
    <location>
        <begin position="1"/>
        <end position="24"/>
    </location>
</feature>
<feature type="binding site" evidence="6">
    <location>
        <position position="84"/>
    </location>
    <ligand>
        <name>Zn(2+)</name>
        <dbReference type="ChEBI" id="CHEBI:29105"/>
    </ligand>
</feature>
<dbReference type="SUPFAM" id="SSF57667">
    <property type="entry name" value="beta-beta-alpha zinc fingers"/>
    <property type="match status" value="3"/>
</dbReference>
<reference evidence="11" key="1">
    <citation type="journal article" date="2015" name="Proc. Natl. Acad. Sci. U.S.A.">
        <title>Genome sequence of the Asian Tiger mosquito, Aedes albopictus, reveals insights into its biology, genetics, and evolution.</title>
        <authorList>
            <person name="Chen X.G."/>
            <person name="Jiang X."/>
            <person name="Gu J."/>
            <person name="Xu M."/>
            <person name="Wu Y."/>
            <person name="Deng Y."/>
            <person name="Zhang C."/>
            <person name="Bonizzoni M."/>
            <person name="Dermauw W."/>
            <person name="Vontas J."/>
            <person name="Armbruster P."/>
            <person name="Huang X."/>
            <person name="Yang Y."/>
            <person name="Zhang H."/>
            <person name="He W."/>
            <person name="Peng H."/>
            <person name="Liu Y."/>
            <person name="Wu K."/>
            <person name="Chen J."/>
            <person name="Lirakis M."/>
            <person name="Topalis P."/>
            <person name="Van Leeuwen T."/>
            <person name="Hall A.B."/>
            <person name="Jiang X."/>
            <person name="Thorpe C."/>
            <person name="Mueller R.L."/>
            <person name="Sun C."/>
            <person name="Waterhouse R.M."/>
            <person name="Yan G."/>
            <person name="Tu Z.J."/>
            <person name="Fang X."/>
            <person name="James A.A."/>
        </authorList>
    </citation>
    <scope>NUCLEOTIDE SEQUENCE [LARGE SCALE GENOMIC DNA]</scope>
    <source>
        <strain evidence="11">Foshan</strain>
    </source>
</reference>
<dbReference type="InterPro" id="IPR036236">
    <property type="entry name" value="Znf_C2H2_sf"/>
</dbReference>
<dbReference type="Pfam" id="PF07776">
    <property type="entry name" value="zf-AD"/>
    <property type="match status" value="1"/>
</dbReference>
<proteinExistence type="predicted"/>
<feature type="domain" description="C2H2-type" evidence="8">
    <location>
        <begin position="456"/>
        <end position="483"/>
    </location>
</feature>
<reference evidence="10" key="2">
    <citation type="submission" date="2025-05" db="UniProtKB">
        <authorList>
            <consortium name="EnsemblMetazoa"/>
        </authorList>
    </citation>
    <scope>IDENTIFICATION</scope>
    <source>
        <strain evidence="10">Foshan</strain>
    </source>
</reference>
<dbReference type="SMART" id="SM00355">
    <property type="entry name" value="ZnF_C2H2"/>
    <property type="match status" value="10"/>
</dbReference>
<keyword evidence="3 5" id="KW-0863">Zinc-finger</keyword>
<dbReference type="SMART" id="SM00868">
    <property type="entry name" value="zf-AD"/>
    <property type="match status" value="2"/>
</dbReference>
<evidence type="ECO:0000313" key="11">
    <source>
        <dbReference type="Proteomes" id="UP000069940"/>
    </source>
</evidence>
<evidence type="ECO:0000256" key="3">
    <source>
        <dbReference type="ARBA" id="ARBA00022771"/>
    </source>
</evidence>
<dbReference type="InterPro" id="IPR012934">
    <property type="entry name" value="Znf_AD"/>
</dbReference>
<dbReference type="PANTHER" id="PTHR24379">
    <property type="entry name" value="KRAB AND ZINC FINGER DOMAIN-CONTAINING"/>
    <property type="match status" value="1"/>
</dbReference>